<dbReference type="EMBL" id="RDSM01000006">
    <property type="protein sequence ID" value="RXH54049.1"/>
    <property type="molecule type" value="Genomic_DNA"/>
</dbReference>
<keyword evidence="1" id="KW-1133">Transmembrane helix</keyword>
<name>A0A4Q0SX76_9BACT</name>
<dbReference type="RefSeq" id="WP_161571145.1">
    <property type="nucleotide sequence ID" value="NZ_RDSM01000006.1"/>
</dbReference>
<evidence type="ECO:0000313" key="3">
    <source>
        <dbReference type="Proteomes" id="UP000289437"/>
    </source>
</evidence>
<sequence>MIALWYLYKRLPRPFKILMVIFFAGLVIESLVHTGVLIHNNNMNSRRQNVHTSPVN</sequence>
<dbReference type="Proteomes" id="UP000289437">
    <property type="component" value="Unassembled WGS sequence"/>
</dbReference>
<feature type="transmembrane region" description="Helical" evidence="1">
    <location>
        <begin position="15"/>
        <end position="38"/>
    </location>
</feature>
<accession>A0A4Q0SX76</accession>
<keyword evidence="3" id="KW-1185">Reference proteome</keyword>
<dbReference type="AlphaFoldDB" id="A0A4Q0SX76"/>
<organism evidence="2 3">
    <name type="scientific">Granulicella sibirica</name>
    <dbReference type="NCBI Taxonomy" id="2479048"/>
    <lineage>
        <taxon>Bacteria</taxon>
        <taxon>Pseudomonadati</taxon>
        <taxon>Acidobacteriota</taxon>
        <taxon>Terriglobia</taxon>
        <taxon>Terriglobales</taxon>
        <taxon>Acidobacteriaceae</taxon>
        <taxon>Granulicella</taxon>
    </lineage>
</organism>
<gene>
    <name evidence="2" type="ORF">GRAN_5018</name>
</gene>
<protein>
    <submittedName>
        <fullName evidence="2">Uncharacterized protein</fullName>
    </submittedName>
</protein>
<keyword evidence="1" id="KW-0812">Transmembrane</keyword>
<evidence type="ECO:0000256" key="1">
    <source>
        <dbReference type="SAM" id="Phobius"/>
    </source>
</evidence>
<reference evidence="2 3" key="1">
    <citation type="submission" date="2018-11" db="EMBL/GenBank/DDBJ databases">
        <authorList>
            <person name="Mardanov A.V."/>
            <person name="Ravin N.V."/>
            <person name="Dedysh S.N."/>
        </authorList>
    </citation>
    <scope>NUCLEOTIDE SEQUENCE [LARGE SCALE GENOMIC DNA]</scope>
    <source>
        <strain evidence="2 3">AF10</strain>
    </source>
</reference>
<reference evidence="3" key="2">
    <citation type="submission" date="2019-02" db="EMBL/GenBank/DDBJ databases">
        <title>Granulicella sibirica sp. nov., a psychrotolerant acidobacterium isolated from an organic soil layer in forested tundra, West Siberia.</title>
        <authorList>
            <person name="Oshkin I.Y."/>
            <person name="Kulichevskaya I.S."/>
            <person name="Rijpstra W.I.C."/>
            <person name="Sinninghe Damste J.S."/>
            <person name="Rakitin A.L."/>
            <person name="Ravin N.V."/>
            <person name="Dedysh S.N."/>
        </authorList>
    </citation>
    <scope>NUCLEOTIDE SEQUENCE [LARGE SCALE GENOMIC DNA]</scope>
    <source>
        <strain evidence="3">AF10</strain>
    </source>
</reference>
<proteinExistence type="predicted"/>
<evidence type="ECO:0000313" key="2">
    <source>
        <dbReference type="EMBL" id="RXH54049.1"/>
    </source>
</evidence>
<keyword evidence="1" id="KW-0472">Membrane</keyword>
<comment type="caution">
    <text evidence="2">The sequence shown here is derived from an EMBL/GenBank/DDBJ whole genome shotgun (WGS) entry which is preliminary data.</text>
</comment>